<dbReference type="NCBIfam" id="TIGR02584">
    <property type="entry name" value="cas_NE0113"/>
    <property type="match status" value="1"/>
</dbReference>
<dbReference type="Pfam" id="PF09623">
    <property type="entry name" value="Cas_NE0113"/>
    <property type="match status" value="1"/>
</dbReference>
<evidence type="ECO:0000259" key="2">
    <source>
        <dbReference type="Pfam" id="PF09623"/>
    </source>
</evidence>
<evidence type="ECO:0000256" key="1">
    <source>
        <dbReference type="SAM" id="MobiDB-lite"/>
    </source>
</evidence>
<evidence type="ECO:0000313" key="3">
    <source>
        <dbReference type="EMBL" id="EAR23056.1"/>
    </source>
</evidence>
<evidence type="ECO:0000313" key="4">
    <source>
        <dbReference type="Proteomes" id="UP000003374"/>
    </source>
</evidence>
<reference evidence="3 4" key="1">
    <citation type="submission" date="2006-02" db="EMBL/GenBank/DDBJ databases">
        <authorList>
            <person name="Waterbury J."/>
            <person name="Ferriera S."/>
            <person name="Johnson J."/>
            <person name="Kravitz S."/>
            <person name="Halpern A."/>
            <person name="Remington K."/>
            <person name="Beeson K."/>
            <person name="Tran B."/>
            <person name="Rogers Y.-H."/>
            <person name="Friedman R."/>
            <person name="Venter J.C."/>
        </authorList>
    </citation>
    <scope>NUCLEOTIDE SEQUENCE [LARGE SCALE GENOMIC DNA]</scope>
    <source>
        <strain evidence="3 4">Nb-231</strain>
    </source>
</reference>
<dbReference type="CDD" id="cd09741">
    <property type="entry name" value="Csx1_III-U"/>
    <property type="match status" value="1"/>
</dbReference>
<dbReference type="InterPro" id="IPR013413">
    <property type="entry name" value="CRISPR-assoc_prot_NE0113"/>
</dbReference>
<protein>
    <recommendedName>
        <fullName evidence="2">CRISPR system ring nuclease SSO2081-like domain-containing protein</fullName>
    </recommendedName>
</protein>
<name>A4BL68_9GAMM</name>
<dbReference type="EMBL" id="AAOF01000001">
    <property type="protein sequence ID" value="EAR23056.1"/>
    <property type="molecule type" value="Genomic_DNA"/>
</dbReference>
<dbReference type="eggNOG" id="COG0745">
    <property type="taxonomic scope" value="Bacteria"/>
</dbReference>
<dbReference type="RefSeq" id="WP_005003920.1">
    <property type="nucleotide sequence ID" value="NZ_CH672427.1"/>
</dbReference>
<feature type="region of interest" description="Disordered" evidence="1">
    <location>
        <begin position="365"/>
        <end position="386"/>
    </location>
</feature>
<dbReference type="HOGENOM" id="CLU_050851_0_0_6"/>
<dbReference type="Proteomes" id="UP000003374">
    <property type="component" value="Unassembled WGS sequence"/>
</dbReference>
<feature type="domain" description="CRISPR system ring nuclease SSO2081-like" evidence="2">
    <location>
        <begin position="21"/>
        <end position="243"/>
    </location>
</feature>
<dbReference type="AlphaFoldDB" id="A4BL68"/>
<accession>A4BL68</accession>
<dbReference type="OrthoDB" id="9805822at2"/>
<sequence>MEGNKGLSHARDILVCVTGLTPQIVTETLYALAVGGPVEQRRLPTEIHVVTTGEGRRRIEHTLLDRPGGVPGQFQRLCADYGLDRGAIRFGPETLHVIRDRQGRELDDITDPDGNAAVADCINALLRQLTHDPQLRLHVSLAGGRKTMGFYAGYALSLYARPQDELSHVLVNTPFESHPEFFYPPPQPRRLKVAHTGETVSTAHAEVRLARLPFVRLRDGLDPALLDGEIPFSTAVERAQQSLDRPELRIDLTRRRVYLQGHEVRLSSTHFIWLVWFAERAHHDLPPIPFDENAAKDLLRLIEYLEGHGITPIHEAVASAALELQQGQRSNYFERTRSRLNRALSERSGLTPRAAERYHIKASGRRPHTGYALDLPPQSIHIEGEP</sequence>
<organism evidence="3 4">
    <name type="scientific">Nitrococcus mobilis Nb-231</name>
    <dbReference type="NCBI Taxonomy" id="314278"/>
    <lineage>
        <taxon>Bacteria</taxon>
        <taxon>Pseudomonadati</taxon>
        <taxon>Pseudomonadota</taxon>
        <taxon>Gammaproteobacteria</taxon>
        <taxon>Chromatiales</taxon>
        <taxon>Ectothiorhodospiraceae</taxon>
        <taxon>Nitrococcus</taxon>
    </lineage>
</organism>
<comment type="caution">
    <text evidence="3">The sequence shown here is derived from an EMBL/GenBank/DDBJ whole genome shotgun (WGS) entry which is preliminary data.</text>
</comment>
<gene>
    <name evidence="3" type="ORF">NB231_14588</name>
</gene>
<dbReference type="InterPro" id="IPR019092">
    <property type="entry name" value="SSO2081-like_dom"/>
</dbReference>
<keyword evidence="4" id="KW-1185">Reference proteome</keyword>
<dbReference type="STRING" id="314278.NB231_14588"/>
<proteinExistence type="predicted"/>